<dbReference type="PANTHER" id="PTHR31115">
    <property type="entry name" value="OS05G0107300 PROTEIN"/>
    <property type="match status" value="1"/>
</dbReference>
<reference evidence="1" key="2">
    <citation type="submission" date="2023-05" db="EMBL/GenBank/DDBJ databases">
        <authorList>
            <person name="Schelkunov M.I."/>
        </authorList>
    </citation>
    <scope>NUCLEOTIDE SEQUENCE</scope>
    <source>
        <strain evidence="1">Hsosn_3</strain>
        <tissue evidence="1">Leaf</tissue>
    </source>
</reference>
<protein>
    <submittedName>
        <fullName evidence="1">Uncharacterized protein</fullName>
    </submittedName>
</protein>
<name>A0AAD8N579_9APIA</name>
<keyword evidence="2" id="KW-1185">Reference proteome</keyword>
<sequence length="235" mass="25786">MAASSKFDLSSGSLDRPLYASGQRGSYSDHKFNRSMDFKRLAGVALDPKAMIADHKFFVYYCEGKFDLSSGSLDRPLYASGQRGESYSISSSNMSRSTSAVTHGDITLHLVLQKTNLVLHCSRKSNVSSLVCSKSSIKARERVKIFNEGLSVFNKCFPGMPSRKRSRSDVLSGDRSSVLFSSDRSVIGPTVGKMGARLCFKALRGTKKCLEAKIIEYKMVNINKAGATQATQKSY</sequence>
<dbReference type="EMBL" id="JAUIZM010000001">
    <property type="protein sequence ID" value="KAK1402060.1"/>
    <property type="molecule type" value="Genomic_DNA"/>
</dbReference>
<dbReference type="Proteomes" id="UP001237642">
    <property type="component" value="Unassembled WGS sequence"/>
</dbReference>
<reference evidence="1" key="1">
    <citation type="submission" date="2023-02" db="EMBL/GenBank/DDBJ databases">
        <title>Genome of toxic invasive species Heracleum sosnowskyi carries increased number of genes despite the absence of recent whole-genome duplications.</title>
        <authorList>
            <person name="Schelkunov M."/>
            <person name="Shtratnikova V."/>
            <person name="Makarenko M."/>
            <person name="Klepikova A."/>
            <person name="Omelchenko D."/>
            <person name="Novikova G."/>
            <person name="Obukhova E."/>
            <person name="Bogdanov V."/>
            <person name="Penin A."/>
            <person name="Logacheva M."/>
        </authorList>
    </citation>
    <scope>NUCLEOTIDE SEQUENCE</scope>
    <source>
        <strain evidence="1">Hsosn_3</strain>
        <tissue evidence="1">Leaf</tissue>
    </source>
</reference>
<evidence type="ECO:0000313" key="1">
    <source>
        <dbReference type="EMBL" id="KAK1402060.1"/>
    </source>
</evidence>
<organism evidence="1 2">
    <name type="scientific">Heracleum sosnowskyi</name>
    <dbReference type="NCBI Taxonomy" id="360622"/>
    <lineage>
        <taxon>Eukaryota</taxon>
        <taxon>Viridiplantae</taxon>
        <taxon>Streptophyta</taxon>
        <taxon>Embryophyta</taxon>
        <taxon>Tracheophyta</taxon>
        <taxon>Spermatophyta</taxon>
        <taxon>Magnoliopsida</taxon>
        <taxon>eudicotyledons</taxon>
        <taxon>Gunneridae</taxon>
        <taxon>Pentapetalae</taxon>
        <taxon>asterids</taxon>
        <taxon>campanulids</taxon>
        <taxon>Apiales</taxon>
        <taxon>Apiaceae</taxon>
        <taxon>Apioideae</taxon>
        <taxon>apioid superclade</taxon>
        <taxon>Tordylieae</taxon>
        <taxon>Tordyliinae</taxon>
        <taxon>Heracleum</taxon>
    </lineage>
</organism>
<accession>A0AAD8N579</accession>
<proteinExistence type="predicted"/>
<gene>
    <name evidence="1" type="ORF">POM88_001665</name>
</gene>
<evidence type="ECO:0000313" key="2">
    <source>
        <dbReference type="Proteomes" id="UP001237642"/>
    </source>
</evidence>
<dbReference type="AlphaFoldDB" id="A0AAD8N579"/>
<dbReference type="PANTHER" id="PTHR31115:SF3">
    <property type="entry name" value="EXPRESSED PROTEIN"/>
    <property type="match status" value="1"/>
</dbReference>
<comment type="caution">
    <text evidence="1">The sequence shown here is derived from an EMBL/GenBank/DDBJ whole genome shotgun (WGS) entry which is preliminary data.</text>
</comment>